<dbReference type="InterPro" id="IPR011006">
    <property type="entry name" value="CheY-like_superfamily"/>
</dbReference>
<dbReference type="Pfam" id="PF00486">
    <property type="entry name" value="Trans_reg_C"/>
    <property type="match status" value="1"/>
</dbReference>
<feature type="domain" description="Response regulatory" evidence="4">
    <location>
        <begin position="4"/>
        <end position="117"/>
    </location>
</feature>
<dbReference type="PROSITE" id="PS50110">
    <property type="entry name" value="RESPONSE_REGULATORY"/>
    <property type="match status" value="1"/>
</dbReference>
<dbReference type="Proteomes" id="UP000245712">
    <property type="component" value="Unassembled WGS sequence"/>
</dbReference>
<dbReference type="Gene3D" id="1.10.10.10">
    <property type="entry name" value="Winged helix-like DNA-binding domain superfamily/Winged helix DNA-binding domain"/>
    <property type="match status" value="1"/>
</dbReference>
<dbReference type="SUPFAM" id="SSF46894">
    <property type="entry name" value="C-terminal effector domain of the bipartite response regulators"/>
    <property type="match status" value="1"/>
</dbReference>
<reference evidence="6 7" key="1">
    <citation type="submission" date="2018-05" db="EMBL/GenBank/DDBJ databases">
        <title>Genomic Encyclopedia of Type Strains, Phase IV (KMG-V): Genome sequencing to study the core and pangenomes of soil and plant-associated prokaryotes.</title>
        <authorList>
            <person name="Whitman W."/>
        </authorList>
    </citation>
    <scope>NUCLEOTIDE SEQUENCE [LARGE SCALE GENOMIC DNA]</scope>
    <source>
        <strain evidence="6 7">SCZa-39</strain>
    </source>
</reference>
<protein>
    <submittedName>
        <fullName evidence="6">Winged helix family two component transcriptional regulator</fullName>
    </submittedName>
</protein>
<dbReference type="InterPro" id="IPR039420">
    <property type="entry name" value="WalR-like"/>
</dbReference>
<evidence type="ECO:0000256" key="1">
    <source>
        <dbReference type="ARBA" id="ARBA00023125"/>
    </source>
</evidence>
<evidence type="ECO:0000313" key="7">
    <source>
        <dbReference type="Proteomes" id="UP000245712"/>
    </source>
</evidence>
<keyword evidence="2" id="KW-0597">Phosphoprotein</keyword>
<dbReference type="SMART" id="SM00862">
    <property type="entry name" value="Trans_reg_C"/>
    <property type="match status" value="1"/>
</dbReference>
<feature type="DNA-binding region" description="OmpR/PhoB-type" evidence="3">
    <location>
        <begin position="126"/>
        <end position="234"/>
    </location>
</feature>
<dbReference type="InterPro" id="IPR036388">
    <property type="entry name" value="WH-like_DNA-bd_sf"/>
</dbReference>
<feature type="modified residue" description="4-aspartylphosphate" evidence="2">
    <location>
        <position position="53"/>
    </location>
</feature>
<evidence type="ECO:0000256" key="2">
    <source>
        <dbReference type="PROSITE-ProRule" id="PRU00169"/>
    </source>
</evidence>
<dbReference type="InterPro" id="IPR001789">
    <property type="entry name" value="Sig_transdc_resp-reg_receiver"/>
</dbReference>
<dbReference type="EMBL" id="QEOB01000015">
    <property type="protein sequence ID" value="PVX76947.1"/>
    <property type="molecule type" value="Genomic_DNA"/>
</dbReference>
<dbReference type="SUPFAM" id="SSF52172">
    <property type="entry name" value="CheY-like"/>
    <property type="match status" value="1"/>
</dbReference>
<organism evidence="6 7">
    <name type="scientific">Paraburkholderia unamae</name>
    <dbReference type="NCBI Taxonomy" id="219649"/>
    <lineage>
        <taxon>Bacteria</taxon>
        <taxon>Pseudomonadati</taxon>
        <taxon>Pseudomonadota</taxon>
        <taxon>Betaproteobacteria</taxon>
        <taxon>Burkholderiales</taxon>
        <taxon>Burkholderiaceae</taxon>
        <taxon>Paraburkholderia</taxon>
    </lineage>
</organism>
<accession>A0ABX5KFB5</accession>
<dbReference type="RefSeq" id="WP_116612955.1">
    <property type="nucleotide sequence ID" value="NZ_QEOB01000015.1"/>
</dbReference>
<dbReference type="SMART" id="SM00448">
    <property type="entry name" value="REC"/>
    <property type="match status" value="1"/>
</dbReference>
<evidence type="ECO:0000259" key="4">
    <source>
        <dbReference type="PROSITE" id="PS50110"/>
    </source>
</evidence>
<dbReference type="PANTHER" id="PTHR48111">
    <property type="entry name" value="REGULATOR OF RPOS"/>
    <property type="match status" value="1"/>
</dbReference>
<sequence>MNALILIAEDEPEIAEILDAYLTREGYRTYQVANGQSALDVQPVLKPDLVLLDIKMPGKDGWEVLSELRRRGDTPVVIVTALDQDIDRLQGLRIGADDYVAKPFNPVEVVARVGAVLRRTGGSRTEPVLRVGRLEIDTQSYMASVRSAPGVGGAEKGGVQLALTLTEFRMLAHMAKSPNRVFTRGELVDACLPGGDALERTVDSHVSNLRKKLDKAGASEVIAVVRGVGYRLGDAE</sequence>
<dbReference type="Pfam" id="PF00072">
    <property type="entry name" value="Response_reg"/>
    <property type="match status" value="1"/>
</dbReference>
<dbReference type="PANTHER" id="PTHR48111:SF59">
    <property type="entry name" value="TRANSCRIPTIONAL REGULATORY PROTEIN BAER"/>
    <property type="match status" value="1"/>
</dbReference>
<dbReference type="PROSITE" id="PS51755">
    <property type="entry name" value="OMPR_PHOB"/>
    <property type="match status" value="1"/>
</dbReference>
<proteinExistence type="predicted"/>
<dbReference type="Gene3D" id="3.40.50.2300">
    <property type="match status" value="1"/>
</dbReference>
<keyword evidence="7" id="KW-1185">Reference proteome</keyword>
<keyword evidence="1 3" id="KW-0238">DNA-binding</keyword>
<evidence type="ECO:0000256" key="3">
    <source>
        <dbReference type="PROSITE-ProRule" id="PRU01091"/>
    </source>
</evidence>
<name>A0ABX5KFB5_9BURK</name>
<dbReference type="CDD" id="cd17574">
    <property type="entry name" value="REC_OmpR"/>
    <property type="match status" value="1"/>
</dbReference>
<dbReference type="InterPro" id="IPR001867">
    <property type="entry name" value="OmpR/PhoB-type_DNA-bd"/>
</dbReference>
<dbReference type="InterPro" id="IPR016032">
    <property type="entry name" value="Sig_transdc_resp-reg_C-effctor"/>
</dbReference>
<comment type="caution">
    <text evidence="6">The sequence shown here is derived from an EMBL/GenBank/DDBJ whole genome shotgun (WGS) entry which is preliminary data.</text>
</comment>
<gene>
    <name evidence="6" type="ORF">C7402_1156</name>
</gene>
<feature type="domain" description="OmpR/PhoB-type" evidence="5">
    <location>
        <begin position="126"/>
        <end position="234"/>
    </location>
</feature>
<dbReference type="Gene3D" id="6.10.250.690">
    <property type="match status" value="1"/>
</dbReference>
<evidence type="ECO:0000313" key="6">
    <source>
        <dbReference type="EMBL" id="PVX76947.1"/>
    </source>
</evidence>
<dbReference type="CDD" id="cd00383">
    <property type="entry name" value="trans_reg_C"/>
    <property type="match status" value="1"/>
</dbReference>
<evidence type="ECO:0000259" key="5">
    <source>
        <dbReference type="PROSITE" id="PS51755"/>
    </source>
</evidence>